<reference evidence="1" key="1">
    <citation type="journal article" date="2014" name="Front. Microbiol.">
        <title>High frequency of phylogenetically diverse reductive dehalogenase-homologous genes in deep subseafloor sedimentary metagenomes.</title>
        <authorList>
            <person name="Kawai M."/>
            <person name="Futagami T."/>
            <person name="Toyoda A."/>
            <person name="Takaki Y."/>
            <person name="Nishi S."/>
            <person name="Hori S."/>
            <person name="Arai W."/>
            <person name="Tsubouchi T."/>
            <person name="Morono Y."/>
            <person name="Uchiyama I."/>
            <person name="Ito T."/>
            <person name="Fujiyama A."/>
            <person name="Inagaki F."/>
            <person name="Takami H."/>
        </authorList>
    </citation>
    <scope>NUCLEOTIDE SEQUENCE</scope>
    <source>
        <strain evidence="1">Expedition CK06-06</strain>
    </source>
</reference>
<gene>
    <name evidence="1" type="ORF">S12H4_01329</name>
</gene>
<proteinExistence type="predicted"/>
<comment type="caution">
    <text evidence="1">The sequence shown here is derived from an EMBL/GenBank/DDBJ whole genome shotgun (WGS) entry which is preliminary data.</text>
</comment>
<name>X1R3N1_9ZZZZ</name>
<accession>X1R3N1</accession>
<sequence length="188" mass="20487">MVQATVGASVPSEKKARLIEAAGANGKNVNQVLNDLLDGYLNNHGEPKPKELVLTDENGNPLPVVGEPKKKPQLPRVYREPILNKLEDLPGNLRDGLSAKFDEILSSLGDLKRLALSIQTSLPDNNPYSEESEPDNCAQCGYEVRANQTAPKPKFCPGCGIEINWDSVEETSIPKKETKSPLDLTEAE</sequence>
<evidence type="ECO:0000313" key="1">
    <source>
        <dbReference type="EMBL" id="GAI61681.1"/>
    </source>
</evidence>
<dbReference type="AlphaFoldDB" id="X1R3N1"/>
<organism evidence="1">
    <name type="scientific">marine sediment metagenome</name>
    <dbReference type="NCBI Taxonomy" id="412755"/>
    <lineage>
        <taxon>unclassified sequences</taxon>
        <taxon>metagenomes</taxon>
        <taxon>ecological metagenomes</taxon>
    </lineage>
</organism>
<protein>
    <submittedName>
        <fullName evidence="1">Uncharacterized protein</fullName>
    </submittedName>
</protein>
<dbReference type="EMBL" id="BARW01000255">
    <property type="protein sequence ID" value="GAI61681.1"/>
    <property type="molecule type" value="Genomic_DNA"/>
</dbReference>